<protein>
    <submittedName>
        <fullName evidence="1">Uncharacterized protein</fullName>
    </submittedName>
</protein>
<sequence length="187" mass="20669">MAWSTVPQAGEPNSAPSDQLRNENLLRRAESRFQRRNAKMTAGATSTSGKSTQPQHGPVSRAAKDRQPKSSWKPKPLPKFPPDDFVVIIKPRTAVAIGTVFQYDELGLSLRGYLSAQMAAELSFVFSSEQNILIASTKNAYAAGRLLSDFVIKSVQRDVPLRGHLKQNGEEICYGVITVANQEQRKR</sequence>
<proteinExistence type="predicted"/>
<dbReference type="EMBL" id="CM023471">
    <property type="protein sequence ID" value="KAH7965779.1"/>
    <property type="molecule type" value="Genomic_DNA"/>
</dbReference>
<gene>
    <name evidence="1" type="ORF">HPB49_010792</name>
</gene>
<dbReference type="Proteomes" id="UP000821865">
    <property type="component" value="Chromosome 2"/>
</dbReference>
<reference evidence="1" key="1">
    <citation type="submission" date="2020-05" db="EMBL/GenBank/DDBJ databases">
        <title>Large-scale comparative analyses of tick genomes elucidate their genetic diversity and vector capacities.</title>
        <authorList>
            <person name="Jia N."/>
            <person name="Wang J."/>
            <person name="Shi W."/>
            <person name="Du L."/>
            <person name="Sun Y."/>
            <person name="Zhan W."/>
            <person name="Jiang J."/>
            <person name="Wang Q."/>
            <person name="Zhang B."/>
            <person name="Ji P."/>
            <person name="Sakyi L.B."/>
            <person name="Cui X."/>
            <person name="Yuan T."/>
            <person name="Jiang B."/>
            <person name="Yang W."/>
            <person name="Lam T.T.-Y."/>
            <person name="Chang Q."/>
            <person name="Ding S."/>
            <person name="Wang X."/>
            <person name="Zhu J."/>
            <person name="Ruan X."/>
            <person name="Zhao L."/>
            <person name="Wei J."/>
            <person name="Que T."/>
            <person name="Du C."/>
            <person name="Cheng J."/>
            <person name="Dai P."/>
            <person name="Han X."/>
            <person name="Huang E."/>
            <person name="Gao Y."/>
            <person name="Liu J."/>
            <person name="Shao H."/>
            <person name="Ye R."/>
            <person name="Li L."/>
            <person name="Wei W."/>
            <person name="Wang X."/>
            <person name="Wang C."/>
            <person name="Yang T."/>
            <person name="Huo Q."/>
            <person name="Li W."/>
            <person name="Guo W."/>
            <person name="Chen H."/>
            <person name="Zhou L."/>
            <person name="Ni X."/>
            <person name="Tian J."/>
            <person name="Zhou Y."/>
            <person name="Sheng Y."/>
            <person name="Liu T."/>
            <person name="Pan Y."/>
            <person name="Xia L."/>
            <person name="Li J."/>
            <person name="Zhao F."/>
            <person name="Cao W."/>
        </authorList>
    </citation>
    <scope>NUCLEOTIDE SEQUENCE</scope>
    <source>
        <strain evidence="1">Dsil-2018</strain>
    </source>
</reference>
<accession>A0ACB8DCE4</accession>
<name>A0ACB8DCE4_DERSI</name>
<evidence type="ECO:0000313" key="1">
    <source>
        <dbReference type="EMBL" id="KAH7965779.1"/>
    </source>
</evidence>
<comment type="caution">
    <text evidence="1">The sequence shown here is derived from an EMBL/GenBank/DDBJ whole genome shotgun (WGS) entry which is preliminary data.</text>
</comment>
<organism evidence="1 2">
    <name type="scientific">Dermacentor silvarum</name>
    <name type="common">Tick</name>
    <dbReference type="NCBI Taxonomy" id="543639"/>
    <lineage>
        <taxon>Eukaryota</taxon>
        <taxon>Metazoa</taxon>
        <taxon>Ecdysozoa</taxon>
        <taxon>Arthropoda</taxon>
        <taxon>Chelicerata</taxon>
        <taxon>Arachnida</taxon>
        <taxon>Acari</taxon>
        <taxon>Parasitiformes</taxon>
        <taxon>Ixodida</taxon>
        <taxon>Ixodoidea</taxon>
        <taxon>Ixodidae</taxon>
        <taxon>Rhipicephalinae</taxon>
        <taxon>Dermacentor</taxon>
    </lineage>
</organism>
<evidence type="ECO:0000313" key="2">
    <source>
        <dbReference type="Proteomes" id="UP000821865"/>
    </source>
</evidence>
<keyword evidence="2" id="KW-1185">Reference proteome</keyword>